<keyword evidence="3 4" id="KW-0687">Ribonucleoprotein</keyword>
<dbReference type="GO" id="GO:0003735">
    <property type="term" value="F:structural constituent of ribosome"/>
    <property type="evidence" value="ECO:0007669"/>
    <property type="project" value="InterPro"/>
</dbReference>
<evidence type="ECO:0000256" key="4">
    <source>
        <dbReference type="RuleBase" id="RU003830"/>
    </source>
</evidence>
<dbReference type="AlphaFoldDB" id="A8PY72"/>
<dbReference type="Gene3D" id="4.10.910.10">
    <property type="entry name" value="30s ribosomal protein s13, domain 2"/>
    <property type="match status" value="1"/>
</dbReference>
<evidence type="ECO:0000256" key="1">
    <source>
        <dbReference type="ARBA" id="ARBA00008080"/>
    </source>
</evidence>
<dbReference type="PROSITE" id="PS50159">
    <property type="entry name" value="RIBOSOMAL_S13_2"/>
    <property type="match status" value="1"/>
</dbReference>
<name>A8PY72_MALGO</name>
<dbReference type="OMA" id="CARVQIH"/>
<dbReference type="GO" id="GO:0003723">
    <property type="term" value="F:RNA binding"/>
    <property type="evidence" value="ECO:0007669"/>
    <property type="project" value="InterPro"/>
</dbReference>
<proteinExistence type="inferred from homology"/>
<dbReference type="SUPFAM" id="SSF46946">
    <property type="entry name" value="S13-like H2TH domain"/>
    <property type="match status" value="1"/>
</dbReference>
<evidence type="ECO:0000313" key="6">
    <source>
        <dbReference type="EMBL" id="EDP44207.1"/>
    </source>
</evidence>
<evidence type="ECO:0000256" key="3">
    <source>
        <dbReference type="ARBA" id="ARBA00023274"/>
    </source>
</evidence>
<dbReference type="KEGG" id="mgl:MGL_1604"/>
<dbReference type="GO" id="GO:0006412">
    <property type="term" value="P:translation"/>
    <property type="evidence" value="ECO:0007669"/>
    <property type="project" value="InterPro"/>
</dbReference>
<accession>A8PY72</accession>
<dbReference type="GeneID" id="5855728"/>
<evidence type="ECO:0000256" key="5">
    <source>
        <dbReference type="SAM" id="MobiDB-lite"/>
    </source>
</evidence>
<protein>
    <recommendedName>
        <fullName evidence="8">S13-like H2TH domain-containing protein</fullName>
    </recommendedName>
</protein>
<dbReference type="InterPro" id="IPR010979">
    <property type="entry name" value="Ribosomal_uS13-like_H2TH"/>
</dbReference>
<gene>
    <name evidence="6" type="ORF">MGL_1604</name>
</gene>
<dbReference type="VEuPathDB" id="FungiDB:MGL_1604"/>
<evidence type="ECO:0000313" key="7">
    <source>
        <dbReference type="Proteomes" id="UP000008837"/>
    </source>
</evidence>
<evidence type="ECO:0008006" key="8">
    <source>
        <dbReference type="Google" id="ProtNLM"/>
    </source>
</evidence>
<dbReference type="EMBL" id="AAYY01000004">
    <property type="protein sequence ID" value="EDP44207.1"/>
    <property type="molecule type" value="Genomic_DNA"/>
</dbReference>
<dbReference type="FunCoup" id="A8PY72">
    <property type="interactions" value="141"/>
</dbReference>
<dbReference type="RefSeq" id="XP_001731421.1">
    <property type="nucleotide sequence ID" value="XM_001731369.1"/>
</dbReference>
<feature type="region of interest" description="Disordered" evidence="5">
    <location>
        <begin position="65"/>
        <end position="102"/>
    </location>
</feature>
<dbReference type="PANTHER" id="PTHR10871:SF1">
    <property type="entry name" value="SMALL RIBOSOMAL SUBUNIT PROTEIN US13M"/>
    <property type="match status" value="1"/>
</dbReference>
<comment type="similarity">
    <text evidence="1 4">Belongs to the universal ribosomal protein uS13 family.</text>
</comment>
<organism evidence="6 7">
    <name type="scientific">Malassezia globosa (strain ATCC MYA-4612 / CBS 7966)</name>
    <name type="common">Dandruff-associated fungus</name>
    <dbReference type="NCBI Taxonomy" id="425265"/>
    <lineage>
        <taxon>Eukaryota</taxon>
        <taxon>Fungi</taxon>
        <taxon>Dikarya</taxon>
        <taxon>Basidiomycota</taxon>
        <taxon>Ustilaginomycotina</taxon>
        <taxon>Malasseziomycetes</taxon>
        <taxon>Malasseziales</taxon>
        <taxon>Malasseziaceae</taxon>
        <taxon>Malassezia</taxon>
    </lineage>
</organism>
<dbReference type="Pfam" id="PF00416">
    <property type="entry name" value="Ribosomal_S13"/>
    <property type="match status" value="1"/>
</dbReference>
<dbReference type="OrthoDB" id="525520at2759"/>
<dbReference type="GO" id="GO:0005739">
    <property type="term" value="C:mitochondrion"/>
    <property type="evidence" value="ECO:0007669"/>
    <property type="project" value="TreeGrafter"/>
</dbReference>
<dbReference type="InParanoid" id="A8PY72"/>
<comment type="caution">
    <text evidence="6">The sequence shown here is derived from an EMBL/GenBank/DDBJ whole genome shotgun (WGS) entry which is preliminary data.</text>
</comment>
<dbReference type="STRING" id="425265.A8PY72"/>
<dbReference type="PIRSF" id="PIRSF002134">
    <property type="entry name" value="Ribosomal_S13"/>
    <property type="match status" value="1"/>
</dbReference>
<dbReference type="PANTHER" id="PTHR10871">
    <property type="entry name" value="30S RIBOSOMAL PROTEIN S13/40S RIBOSOMAL PROTEIN S18"/>
    <property type="match status" value="1"/>
</dbReference>
<dbReference type="Gene3D" id="1.10.8.50">
    <property type="match status" value="1"/>
</dbReference>
<keyword evidence="2 4" id="KW-0689">Ribosomal protein</keyword>
<dbReference type="Proteomes" id="UP000008837">
    <property type="component" value="Unassembled WGS sequence"/>
</dbReference>
<dbReference type="InterPro" id="IPR027437">
    <property type="entry name" value="Rbsml_uS13_C"/>
</dbReference>
<sequence>MYLLGTYLPDHKLVRIALTNFYGISYDTARRLCARIQVHERATVSSLTESQITDLSAYLSSPGMIPAASPTPTRASLHGSTPKPPMPENPAELPPSQRPKASMDPLRSIVLESDLRREVLANIAHHRSIGSYVGKRHAGGFPVRGQRTQRNALTARRLNRLERRQYSTTSPSATLFDILHPLARARFYS</sequence>
<keyword evidence="7" id="KW-1185">Reference proteome</keyword>
<dbReference type="GO" id="GO:0015935">
    <property type="term" value="C:small ribosomal subunit"/>
    <property type="evidence" value="ECO:0007669"/>
    <property type="project" value="TreeGrafter"/>
</dbReference>
<dbReference type="InterPro" id="IPR001892">
    <property type="entry name" value="Ribosomal_uS13"/>
</dbReference>
<reference evidence="6 7" key="1">
    <citation type="journal article" date="2007" name="Proc. Natl. Acad. Sci. U.S.A.">
        <title>Dandruff-associated Malassezia genomes reveal convergent and divergent virulence traits shared with plant and human fungal pathogens.</title>
        <authorList>
            <person name="Xu J."/>
            <person name="Saunders C.W."/>
            <person name="Hu P."/>
            <person name="Grant R.A."/>
            <person name="Boekhout T."/>
            <person name="Kuramae E.E."/>
            <person name="Kronstad J.W."/>
            <person name="Deangelis Y.M."/>
            <person name="Reeder N.L."/>
            <person name="Johnstone K.R."/>
            <person name="Leland M."/>
            <person name="Fieno A.M."/>
            <person name="Begley W.M."/>
            <person name="Sun Y."/>
            <person name="Lacey M.P."/>
            <person name="Chaudhary T."/>
            <person name="Keough T."/>
            <person name="Chu L."/>
            <person name="Sears R."/>
            <person name="Yuan B."/>
            <person name="Dawson T.L.Jr."/>
        </authorList>
    </citation>
    <scope>NUCLEOTIDE SEQUENCE [LARGE SCALE GENOMIC DNA]</scope>
    <source>
        <strain evidence="7">ATCC MYA-4612 / CBS 7966</strain>
    </source>
</reference>
<evidence type="ECO:0000256" key="2">
    <source>
        <dbReference type="ARBA" id="ARBA00022980"/>
    </source>
</evidence>
<feature type="compositionally biased region" description="Pro residues" evidence="5">
    <location>
        <begin position="82"/>
        <end position="97"/>
    </location>
</feature>